<dbReference type="EMBL" id="CP041616">
    <property type="protein sequence ID" value="QDO87435.1"/>
    <property type="molecule type" value="Genomic_DNA"/>
</dbReference>
<evidence type="ECO:0000313" key="2">
    <source>
        <dbReference type="Proteomes" id="UP000315395"/>
    </source>
</evidence>
<dbReference type="Proteomes" id="UP000315395">
    <property type="component" value="Chromosome"/>
</dbReference>
<dbReference type="RefSeq" id="WP_143782093.1">
    <property type="nucleotide sequence ID" value="NZ_CP041616.1"/>
</dbReference>
<dbReference type="KEGG" id="orz:FNH13_03040"/>
<reference evidence="1 2" key="1">
    <citation type="submission" date="2019-07" db="EMBL/GenBank/DDBJ databases">
        <title>complete genome sequencing of Ornithinimicrobium sp. H23M54.</title>
        <authorList>
            <person name="Bae J.-W."/>
            <person name="Lee S.-Y."/>
        </authorList>
    </citation>
    <scope>NUCLEOTIDE SEQUENCE [LARGE SCALE GENOMIC DNA]</scope>
    <source>
        <strain evidence="1 2">H23M54</strain>
    </source>
</reference>
<accession>A0A516G7G4</accession>
<protein>
    <submittedName>
        <fullName evidence="1">Acyl carrier protein</fullName>
    </submittedName>
</protein>
<dbReference type="InterPro" id="IPR036736">
    <property type="entry name" value="ACP-like_sf"/>
</dbReference>
<dbReference type="AlphaFoldDB" id="A0A516G7G4"/>
<gene>
    <name evidence="1" type="ORF">FNH13_03040</name>
</gene>
<evidence type="ECO:0000313" key="1">
    <source>
        <dbReference type="EMBL" id="QDO87435.1"/>
    </source>
</evidence>
<organism evidence="1 2">
    <name type="scientific">Ornithinimicrobium ciconiae</name>
    <dbReference type="NCBI Taxonomy" id="2594265"/>
    <lineage>
        <taxon>Bacteria</taxon>
        <taxon>Bacillati</taxon>
        <taxon>Actinomycetota</taxon>
        <taxon>Actinomycetes</taxon>
        <taxon>Micrococcales</taxon>
        <taxon>Ornithinimicrobiaceae</taxon>
        <taxon>Ornithinimicrobium</taxon>
    </lineage>
</organism>
<sequence>MNSMHAEIRSFVVTNFLFGDTSRAPGDADSLLATGVVDSTGVLELVEFLEGDLGVPVADHETVPANLDSIDNIARFVDKKRAGVSA</sequence>
<dbReference type="SUPFAM" id="SSF47336">
    <property type="entry name" value="ACP-like"/>
    <property type="match status" value="1"/>
</dbReference>
<proteinExistence type="predicted"/>
<keyword evidence="2" id="KW-1185">Reference proteome</keyword>
<dbReference type="Gene3D" id="1.10.1200.10">
    <property type="entry name" value="ACP-like"/>
    <property type="match status" value="1"/>
</dbReference>
<name>A0A516G7G4_9MICO</name>
<dbReference type="OrthoDB" id="2625323at2"/>